<feature type="region of interest" description="Disordered" evidence="1">
    <location>
        <begin position="896"/>
        <end position="937"/>
    </location>
</feature>
<feature type="compositionally biased region" description="Basic and acidic residues" evidence="1">
    <location>
        <begin position="492"/>
        <end position="506"/>
    </location>
</feature>
<feature type="compositionally biased region" description="Polar residues" evidence="1">
    <location>
        <begin position="238"/>
        <end position="250"/>
    </location>
</feature>
<gene>
    <name evidence="2" type="ORF">A4X09_0g1518</name>
</gene>
<feature type="region of interest" description="Disordered" evidence="1">
    <location>
        <begin position="851"/>
        <end position="875"/>
    </location>
</feature>
<feature type="region of interest" description="Disordered" evidence="1">
    <location>
        <begin position="36"/>
        <end position="59"/>
    </location>
</feature>
<comment type="caution">
    <text evidence="2">The sequence shown here is derived from an EMBL/GenBank/DDBJ whole genome shotgun (WGS) entry which is preliminary data.</text>
</comment>
<accession>A0A8X7NE24</accession>
<reference evidence="2" key="1">
    <citation type="submission" date="2016-04" db="EMBL/GenBank/DDBJ databases">
        <authorList>
            <person name="Nguyen H.D."/>
            <person name="Samba Siva P."/>
            <person name="Cullis J."/>
            <person name="Levesque C.A."/>
            <person name="Hambleton S."/>
        </authorList>
    </citation>
    <scope>NUCLEOTIDE SEQUENCE</scope>
    <source>
        <strain evidence="2">DAOMC 236422</strain>
    </source>
</reference>
<evidence type="ECO:0000313" key="2">
    <source>
        <dbReference type="EMBL" id="KAE8270819.1"/>
    </source>
</evidence>
<proteinExistence type="predicted"/>
<dbReference type="EMBL" id="LWDG02000036">
    <property type="protein sequence ID" value="KAE8270819.1"/>
    <property type="molecule type" value="Genomic_DNA"/>
</dbReference>
<feature type="region of interest" description="Disordered" evidence="1">
    <location>
        <begin position="433"/>
        <end position="548"/>
    </location>
</feature>
<dbReference type="Proteomes" id="UP000078113">
    <property type="component" value="Unassembled WGS sequence"/>
</dbReference>
<evidence type="ECO:0000256" key="1">
    <source>
        <dbReference type="SAM" id="MobiDB-lite"/>
    </source>
</evidence>
<reference evidence="2" key="2">
    <citation type="journal article" date="2019" name="IMA Fungus">
        <title>Genome sequencing and comparison of five Tilletia species to identify candidate genes for the detection of regulated species infecting wheat.</title>
        <authorList>
            <person name="Nguyen H.D.T."/>
            <person name="Sultana T."/>
            <person name="Kesanakurti P."/>
            <person name="Hambleton S."/>
        </authorList>
    </citation>
    <scope>NUCLEOTIDE SEQUENCE</scope>
    <source>
        <strain evidence="2">DAOMC 236422</strain>
    </source>
</reference>
<feature type="compositionally biased region" description="Basic and acidic residues" evidence="1">
    <location>
        <begin position="225"/>
        <end position="237"/>
    </location>
</feature>
<feature type="compositionally biased region" description="Gly residues" evidence="1">
    <location>
        <begin position="860"/>
        <end position="871"/>
    </location>
</feature>
<feature type="compositionally biased region" description="Basic and acidic residues" evidence="1">
    <location>
        <begin position="438"/>
        <end position="452"/>
    </location>
</feature>
<feature type="compositionally biased region" description="Polar residues" evidence="1">
    <location>
        <begin position="927"/>
        <end position="937"/>
    </location>
</feature>
<evidence type="ECO:0000313" key="3">
    <source>
        <dbReference type="Proteomes" id="UP000078113"/>
    </source>
</evidence>
<protein>
    <submittedName>
        <fullName evidence="2">Uncharacterized protein</fullName>
    </submittedName>
</protein>
<name>A0A8X7NE24_9BASI</name>
<keyword evidence="3" id="KW-1185">Reference proteome</keyword>
<feature type="compositionally biased region" description="Low complexity" evidence="1">
    <location>
        <begin position="459"/>
        <end position="472"/>
    </location>
</feature>
<sequence>MSTFDVQVACTPSPATLVQSRSFPAWSGESKIAALSSPTLSSCSGSGSDSSGTESSLPSYSVHRHHSLTFTFPLPPPAGTELDAKIHAGADTKSQYPTEVDMQPLHTHTERNSGKHDPPAYIHGHEPAADATETHNILRLKQSLSLLQLPRETLHQFEQHDTELIRNGKGEHGAEPQTSARPPRLELAFDYGDDAPLNFDGHDLDRLATLLRGLPTQVDTPGRSDTLDSLKAEEHSRTAGTTASQSPILSGLLSGTPSETVWEVDIALQPNQGRYEGEVMDASKSGDTAILRLELSPVEVAQLFSITMQSPSPFVPFGSNDNSGRFAAVDMCKGIDIAAQTPGAGPIQDRSTDISGHVSTNNAVEHSEKLTSKEAAAMFLSPVLSTPDLDMMATPAMMDAWPTPVMGHQSTNFDSIARLLETAKPIGVTISAPSLGRTKSEKGVVHSDRDLMDSPQAESGSSPTGLSTPTPSVLNRPRAKARRDATTFFGTTRRDMERKLTSERLTSRSSTMAGSPMPTSKSMGALALPSHLSDGSDRPHIPNRKSSQGCIVASPASMDTVPARTPSPEVEVKVPTVSAASPDSCAYDITEDVHVHNHDSSPAAYWNETRQILDPDQGKLSSAPALLDELRRQHAVEMGSEQLQAQTFQHFIPTMPPPTPATLQKIRTPKAIKTPPSSTTSVPRATRSGFGGQIFKAFRRSPRSPVTSIIRCPDPPQNIRPILVKPTHSAVGAIPMSASASKISVKTVLSTSAPTPRTAVTIAQPPSNMNNNGSTSFANVSRAPAPATAPVVLKGQALHEVKQACQQKAALIRAAAMVAAAEEQRAAASAAYRAAEAALLASRRQSAAAVSLAGQQQSSGGSGGGGGGGAGDRPHSFHGQVAQILFAETPERQYNVPSIRTVKTPPSTAMGAGAAERGRPVDPHQAANASNTVLLSL</sequence>
<feature type="region of interest" description="Disordered" evidence="1">
    <location>
        <begin position="215"/>
        <end position="250"/>
    </location>
</feature>
<dbReference type="AlphaFoldDB" id="A0A8X7NE24"/>
<organism evidence="2 3">
    <name type="scientific">Tilletia walkeri</name>
    <dbReference type="NCBI Taxonomy" id="117179"/>
    <lineage>
        <taxon>Eukaryota</taxon>
        <taxon>Fungi</taxon>
        <taxon>Dikarya</taxon>
        <taxon>Basidiomycota</taxon>
        <taxon>Ustilaginomycotina</taxon>
        <taxon>Exobasidiomycetes</taxon>
        <taxon>Tilletiales</taxon>
        <taxon>Tilletiaceae</taxon>
        <taxon>Tilletia</taxon>
    </lineage>
</organism>